<feature type="region of interest" description="Disordered" evidence="1">
    <location>
        <begin position="154"/>
        <end position="176"/>
    </location>
</feature>
<feature type="domain" description="GerMN" evidence="2">
    <location>
        <begin position="73"/>
        <end position="161"/>
    </location>
</feature>
<accession>A0A2H5X9B6</accession>
<evidence type="ECO:0000259" key="2">
    <source>
        <dbReference type="SMART" id="SM00909"/>
    </source>
</evidence>
<dbReference type="EMBL" id="BEHT01000002">
    <property type="protein sequence ID" value="GBC97783.1"/>
    <property type="molecule type" value="Genomic_DNA"/>
</dbReference>
<organism evidence="3 4">
    <name type="scientific">Candidatus Fervidibacter japonicus</name>
    <dbReference type="NCBI Taxonomy" id="2035412"/>
    <lineage>
        <taxon>Bacteria</taxon>
        <taxon>Candidatus Fervidibacterota</taxon>
        <taxon>Candidatus Fervidibacter</taxon>
    </lineage>
</organism>
<dbReference type="AlphaFoldDB" id="A0A2H5X9B6"/>
<dbReference type="Pfam" id="PF10646">
    <property type="entry name" value="Germane"/>
    <property type="match status" value="1"/>
</dbReference>
<proteinExistence type="predicted"/>
<evidence type="ECO:0000256" key="1">
    <source>
        <dbReference type="SAM" id="MobiDB-lite"/>
    </source>
</evidence>
<gene>
    <name evidence="3" type="ORF">HRbin17_00274</name>
</gene>
<dbReference type="SMART" id="SM00909">
    <property type="entry name" value="Germane"/>
    <property type="match status" value="1"/>
</dbReference>
<evidence type="ECO:0000313" key="3">
    <source>
        <dbReference type="EMBL" id="GBC97783.1"/>
    </source>
</evidence>
<name>A0A2H5X9B6_9BACT</name>
<protein>
    <recommendedName>
        <fullName evidence="2">GerMN domain-containing protein</fullName>
    </recommendedName>
</protein>
<dbReference type="Proteomes" id="UP000236173">
    <property type="component" value="Unassembled WGS sequence"/>
</dbReference>
<comment type="caution">
    <text evidence="3">The sequence shown here is derived from an EMBL/GenBank/DDBJ whole genome shotgun (WGS) entry which is preliminary data.</text>
</comment>
<reference evidence="4" key="1">
    <citation type="submission" date="2017-09" db="EMBL/GenBank/DDBJ databases">
        <title>Metaegenomics of thermophilic ammonia-oxidizing enrichment culture.</title>
        <authorList>
            <person name="Kato S."/>
            <person name="Suzuki K."/>
        </authorList>
    </citation>
    <scope>NUCLEOTIDE SEQUENCE [LARGE SCALE GENOMIC DNA]</scope>
</reference>
<dbReference type="InterPro" id="IPR019606">
    <property type="entry name" value="GerMN"/>
</dbReference>
<evidence type="ECO:0000313" key="4">
    <source>
        <dbReference type="Proteomes" id="UP000236173"/>
    </source>
</evidence>
<sequence length="176" mass="19437">MTQRLIVLLAAAASVAIAVGLFLWTKRPTKVVTPTELSSSETWRGVLCYPDLQNDRFIRVPIMLTGLTLERAVTELVQRLQAPEESGADPALPPDARLRQVRRDGDMLVLDFDDKLTTPSFWAGSEVAHLRLQALVHTLTSLPGIRRVRVTVNGRTPDLGGHEDLSEPLEPDPTLN</sequence>